<feature type="domain" description="Solute-binding protein family 3/N-terminal" evidence="3">
    <location>
        <begin position="23"/>
        <end position="253"/>
    </location>
</feature>
<dbReference type="Gene3D" id="3.40.190.10">
    <property type="entry name" value="Periplasmic binding protein-like II"/>
    <property type="match status" value="2"/>
</dbReference>
<evidence type="ECO:0000259" key="3">
    <source>
        <dbReference type="SMART" id="SM00062"/>
    </source>
</evidence>
<dbReference type="Pfam" id="PF00497">
    <property type="entry name" value="SBP_bac_3"/>
    <property type="match status" value="2"/>
</dbReference>
<gene>
    <name evidence="4" type="ORF">GKC30_08365</name>
</gene>
<evidence type="ECO:0000313" key="5">
    <source>
        <dbReference type="Proteomes" id="UP000461162"/>
    </source>
</evidence>
<evidence type="ECO:0000313" key="4">
    <source>
        <dbReference type="EMBL" id="MUM77644.1"/>
    </source>
</evidence>
<reference evidence="4 5" key="1">
    <citation type="submission" date="2019-11" db="EMBL/GenBank/DDBJ databases">
        <title>Pseudodesulfovibrio alkaliphilus, sp. nov., an alkaliphilic sulfate-reducing bacteria from mud volcano of Taman peninsula, Russia.</title>
        <authorList>
            <person name="Frolova A."/>
            <person name="Merkel A.Y."/>
            <person name="Slobodkin A.I."/>
        </authorList>
    </citation>
    <scope>NUCLEOTIDE SEQUENCE [LARGE SCALE GENOMIC DNA]</scope>
    <source>
        <strain evidence="4 5">F-1</strain>
    </source>
</reference>
<proteinExistence type="predicted"/>
<comment type="caution">
    <text evidence="4">The sequence shown here is derived from an EMBL/GenBank/DDBJ whole genome shotgun (WGS) entry which is preliminary data.</text>
</comment>
<sequence length="254" mass="27728">MRTLLASLVIAVVLLAATAHAQPLVFVGDVDFAPYSMLTEGRPAGIDVEVLAEAARRAGIEIAIKLRPWDEVVRMLETGECAGGFALFRGEGRSRYVRFLDAVPIHTSDFVLFTMVGGRFSFRSFDDLADRTVARVGGMSLGDEFDAAVGAGVVTVRDYPDQAAALAALIAGDVDAYAGNIDVTYARLKDMGMTSSIVYLPRKLVSQKPAYAVLSLAAALPEREEMAQRLERAMDQMRRDGTYRSIAHRYLLRF</sequence>
<dbReference type="PANTHER" id="PTHR35936:SF25">
    <property type="entry name" value="ABC TRANSPORTER SUBSTRATE-BINDING PROTEIN"/>
    <property type="match status" value="1"/>
</dbReference>
<keyword evidence="5" id="KW-1185">Reference proteome</keyword>
<evidence type="ECO:0000256" key="1">
    <source>
        <dbReference type="ARBA" id="ARBA00022729"/>
    </source>
</evidence>
<dbReference type="EMBL" id="WODC01000004">
    <property type="protein sequence ID" value="MUM77644.1"/>
    <property type="molecule type" value="Genomic_DNA"/>
</dbReference>
<dbReference type="PANTHER" id="PTHR35936">
    <property type="entry name" value="MEMBRANE-BOUND LYTIC MUREIN TRANSGLYCOSYLASE F"/>
    <property type="match status" value="1"/>
</dbReference>
<accession>A0A7K1KNH8</accession>
<dbReference type="InterPro" id="IPR001638">
    <property type="entry name" value="Solute-binding_3/MltF_N"/>
</dbReference>
<name>A0A7K1KNH8_9BACT</name>
<dbReference type="SMART" id="SM00062">
    <property type="entry name" value="PBPb"/>
    <property type="match status" value="1"/>
</dbReference>
<dbReference type="AlphaFoldDB" id="A0A7K1KNH8"/>
<evidence type="ECO:0000256" key="2">
    <source>
        <dbReference type="SAM" id="SignalP"/>
    </source>
</evidence>
<feature type="signal peptide" evidence="2">
    <location>
        <begin position="1"/>
        <end position="21"/>
    </location>
</feature>
<organism evidence="4 5">
    <name type="scientific">Pseudodesulfovibrio alkaliphilus</name>
    <dbReference type="NCBI Taxonomy" id="2661613"/>
    <lineage>
        <taxon>Bacteria</taxon>
        <taxon>Pseudomonadati</taxon>
        <taxon>Thermodesulfobacteriota</taxon>
        <taxon>Desulfovibrionia</taxon>
        <taxon>Desulfovibrionales</taxon>
        <taxon>Desulfovibrionaceae</taxon>
    </lineage>
</organism>
<feature type="chain" id="PRO_5029767191" evidence="2">
    <location>
        <begin position="22"/>
        <end position="254"/>
    </location>
</feature>
<dbReference type="SUPFAM" id="SSF53850">
    <property type="entry name" value="Periplasmic binding protein-like II"/>
    <property type="match status" value="1"/>
</dbReference>
<dbReference type="Proteomes" id="UP000461162">
    <property type="component" value="Unassembled WGS sequence"/>
</dbReference>
<keyword evidence="1 2" id="KW-0732">Signal</keyword>
<protein>
    <submittedName>
        <fullName evidence="4">Transporter substrate-binding domain-containing protein</fullName>
    </submittedName>
</protein>
<dbReference type="RefSeq" id="WP_155933968.1">
    <property type="nucleotide sequence ID" value="NZ_WODC01000004.1"/>
</dbReference>